<feature type="active site" description="Proton donor" evidence="2">
    <location>
        <position position="21"/>
    </location>
</feature>
<dbReference type="Gene3D" id="3.40.50.1000">
    <property type="entry name" value="HAD superfamily/HAD-like"/>
    <property type="match status" value="1"/>
</dbReference>
<dbReference type="Pfam" id="PF06941">
    <property type="entry name" value="NT5C"/>
    <property type="match status" value="1"/>
</dbReference>
<dbReference type="EMBL" id="ATHJ01000011">
    <property type="protein sequence ID" value="EPR44906.1"/>
    <property type="molecule type" value="Genomic_DNA"/>
</dbReference>
<feature type="active site" description="Nucleophile" evidence="2">
    <location>
        <position position="19"/>
    </location>
</feature>
<dbReference type="InterPro" id="IPR036412">
    <property type="entry name" value="HAD-like_sf"/>
</dbReference>
<gene>
    <name evidence="3" type="ORF">dsmv_0942</name>
</gene>
<dbReference type="GO" id="GO:0008253">
    <property type="term" value="F:5'-nucleotidase activity"/>
    <property type="evidence" value="ECO:0007669"/>
    <property type="project" value="InterPro"/>
</dbReference>
<dbReference type="InterPro" id="IPR023214">
    <property type="entry name" value="HAD_sf"/>
</dbReference>
<dbReference type="eggNOG" id="COG5663">
    <property type="taxonomic scope" value="Bacteria"/>
</dbReference>
<sequence>MYGTGFETRVIDPASLAFDIDGVVADTMRLFIDIAREDYAITHIAYDDITHYMLEDCLDISTAVIGEIIEKLLDGSRDEGLRPLRGAREVLTRLESTFGPLCFVTARPTPEPIHQWMLKTLSVSASGVDITATGSFEAKADVLRERRRRYFVEDRLETCFDLERAGITPILFRQPWNRKAHPFIEVDSWQALEDLIAF</sequence>
<dbReference type="AlphaFoldDB" id="S7U5W5"/>
<name>S7U5W5_DESML</name>
<dbReference type="OrthoDB" id="5430662at2"/>
<comment type="similarity">
    <text evidence="1">Belongs to the 5'(3')-deoxyribonucleotidase family.</text>
</comment>
<dbReference type="SUPFAM" id="SSF56784">
    <property type="entry name" value="HAD-like"/>
    <property type="match status" value="1"/>
</dbReference>
<dbReference type="Proteomes" id="UP000014977">
    <property type="component" value="Unassembled WGS sequence"/>
</dbReference>
<dbReference type="STRING" id="897.B2D07_11600"/>
<dbReference type="GO" id="GO:0009264">
    <property type="term" value="P:deoxyribonucleotide catabolic process"/>
    <property type="evidence" value="ECO:0007669"/>
    <property type="project" value="InterPro"/>
</dbReference>
<dbReference type="PANTHER" id="PTHR35134">
    <property type="entry name" value="NUCLEOTIDASE YQFW-RELATED"/>
    <property type="match status" value="1"/>
</dbReference>
<accession>S7U5W5</accession>
<proteinExistence type="inferred from homology"/>
<evidence type="ECO:0000313" key="4">
    <source>
        <dbReference type="Proteomes" id="UP000014977"/>
    </source>
</evidence>
<dbReference type="InterPro" id="IPR010708">
    <property type="entry name" value="5'(3')-deoxyribonucleotidase"/>
</dbReference>
<evidence type="ECO:0000256" key="2">
    <source>
        <dbReference type="PIRSR" id="PIRSR610708-1"/>
    </source>
</evidence>
<organism evidence="3 4">
    <name type="scientific">Desulfococcus multivorans DSM 2059</name>
    <dbReference type="NCBI Taxonomy" id="1121405"/>
    <lineage>
        <taxon>Bacteria</taxon>
        <taxon>Pseudomonadati</taxon>
        <taxon>Thermodesulfobacteriota</taxon>
        <taxon>Desulfobacteria</taxon>
        <taxon>Desulfobacterales</taxon>
        <taxon>Desulfococcaceae</taxon>
        <taxon>Desulfococcus</taxon>
    </lineage>
</organism>
<reference evidence="3 4" key="1">
    <citation type="journal article" date="2013" name="Genome Announc.">
        <title>Draft genome sequences for three mercury-methylating, sulfate-reducing bacteria.</title>
        <authorList>
            <person name="Brown S.D."/>
            <person name="Hurt R.A.Jr."/>
            <person name="Gilmour C.C."/>
            <person name="Elias D.A."/>
        </authorList>
    </citation>
    <scope>NUCLEOTIDE SEQUENCE [LARGE SCALE GENOMIC DNA]</scope>
    <source>
        <strain evidence="3 4">DSM 2059</strain>
    </source>
</reference>
<evidence type="ECO:0000256" key="1">
    <source>
        <dbReference type="ARBA" id="ARBA00009589"/>
    </source>
</evidence>
<evidence type="ECO:0000313" key="3">
    <source>
        <dbReference type="EMBL" id="EPR44906.1"/>
    </source>
</evidence>
<keyword evidence="4" id="KW-1185">Reference proteome</keyword>
<dbReference type="RefSeq" id="WP_020875133.1">
    <property type="nucleotide sequence ID" value="NZ_ATHJ01000011.1"/>
</dbReference>
<comment type="caution">
    <text evidence="3">The sequence shown here is derived from an EMBL/GenBank/DDBJ whole genome shotgun (WGS) entry which is preliminary data.</text>
</comment>
<dbReference type="InterPro" id="IPR052419">
    <property type="entry name" value="5_3-deoxyribonucleotidase-like"/>
</dbReference>
<dbReference type="PANTHER" id="PTHR35134:SF2">
    <property type="entry name" value="NUCLEOTIDASE YQFW-RELATED"/>
    <property type="match status" value="1"/>
</dbReference>
<protein>
    <submittedName>
        <fullName evidence="3">Haloacid dehalogenase</fullName>
    </submittedName>
</protein>